<evidence type="ECO:0000313" key="2">
    <source>
        <dbReference type="EMBL" id="CAF0872954.1"/>
    </source>
</evidence>
<dbReference type="EMBL" id="CAJNOG010000063">
    <property type="protein sequence ID" value="CAF0872954.1"/>
    <property type="molecule type" value="Genomic_DNA"/>
</dbReference>
<organism evidence="2 4">
    <name type="scientific">Adineta steineri</name>
    <dbReference type="NCBI Taxonomy" id="433720"/>
    <lineage>
        <taxon>Eukaryota</taxon>
        <taxon>Metazoa</taxon>
        <taxon>Spiralia</taxon>
        <taxon>Gnathifera</taxon>
        <taxon>Rotifera</taxon>
        <taxon>Eurotatoria</taxon>
        <taxon>Bdelloidea</taxon>
        <taxon>Adinetida</taxon>
        <taxon>Adinetidae</taxon>
        <taxon>Adineta</taxon>
    </lineage>
</organism>
<evidence type="ECO:0000313" key="4">
    <source>
        <dbReference type="Proteomes" id="UP000663845"/>
    </source>
</evidence>
<proteinExistence type="predicted"/>
<reference evidence="2" key="1">
    <citation type="submission" date="2021-02" db="EMBL/GenBank/DDBJ databases">
        <authorList>
            <person name="Nowell W R."/>
        </authorList>
    </citation>
    <scope>NUCLEOTIDE SEQUENCE</scope>
</reference>
<protein>
    <submittedName>
        <fullName evidence="2">Uncharacterized protein</fullName>
    </submittedName>
</protein>
<dbReference type="Proteomes" id="UP000663844">
    <property type="component" value="Unassembled WGS sequence"/>
</dbReference>
<feature type="chain" id="PRO_5036223492" evidence="1">
    <location>
        <begin position="22"/>
        <end position="116"/>
    </location>
</feature>
<gene>
    <name evidence="2" type="ORF">JYZ213_LOCUS9061</name>
    <name evidence="3" type="ORF">OXD698_LOCUS20667</name>
</gene>
<evidence type="ECO:0000256" key="1">
    <source>
        <dbReference type="SAM" id="SignalP"/>
    </source>
</evidence>
<name>A0A813XKR6_9BILA</name>
<dbReference type="Proteomes" id="UP000663845">
    <property type="component" value="Unassembled WGS sequence"/>
</dbReference>
<comment type="caution">
    <text evidence="2">The sequence shown here is derived from an EMBL/GenBank/DDBJ whole genome shotgun (WGS) entry which is preliminary data.</text>
</comment>
<sequence length="116" mass="13413">MNCFFLSASLWFIQHKCTCRCHKMCQARPCLPGAIIRCPHGKDSACECVKRFDTDKNCLITKQHITTVKASSCELKQIKESNDIQKCNLLSQIIQSEENKKDEYIKQYESFYGLLL</sequence>
<keyword evidence="1" id="KW-0732">Signal</keyword>
<accession>A0A813XKR6</accession>
<dbReference type="AlphaFoldDB" id="A0A813XKR6"/>
<dbReference type="EMBL" id="CAJOAZ010001654">
    <property type="protein sequence ID" value="CAF3840885.1"/>
    <property type="molecule type" value="Genomic_DNA"/>
</dbReference>
<evidence type="ECO:0000313" key="3">
    <source>
        <dbReference type="EMBL" id="CAF3840885.1"/>
    </source>
</evidence>
<feature type="signal peptide" evidence="1">
    <location>
        <begin position="1"/>
        <end position="21"/>
    </location>
</feature>